<protein>
    <submittedName>
        <fullName evidence="2">Nuclear transport factor 2 family protein</fullName>
    </submittedName>
</protein>
<dbReference type="EMBL" id="CP056775">
    <property type="protein sequence ID" value="QRR03133.1"/>
    <property type="molecule type" value="Genomic_DNA"/>
</dbReference>
<dbReference type="Gene3D" id="3.10.450.50">
    <property type="match status" value="1"/>
</dbReference>
<feature type="chain" id="PRO_5046995339" evidence="1">
    <location>
        <begin position="22"/>
        <end position="152"/>
    </location>
</feature>
<evidence type="ECO:0000256" key="1">
    <source>
        <dbReference type="SAM" id="SignalP"/>
    </source>
</evidence>
<accession>A0ABX7IBP1</accession>
<dbReference type="Pfam" id="PF12893">
    <property type="entry name" value="Lumazine_bd_2"/>
    <property type="match status" value="1"/>
</dbReference>
<dbReference type="RefSeq" id="WP_204658776.1">
    <property type="nucleotide sequence ID" value="NZ_CP056775.1"/>
</dbReference>
<organism evidence="2 3">
    <name type="scientific">Dyadobacter sandarakinus</name>
    <dbReference type="NCBI Taxonomy" id="2747268"/>
    <lineage>
        <taxon>Bacteria</taxon>
        <taxon>Pseudomonadati</taxon>
        <taxon>Bacteroidota</taxon>
        <taxon>Cytophagia</taxon>
        <taxon>Cytophagales</taxon>
        <taxon>Spirosomataceae</taxon>
        <taxon>Dyadobacter</taxon>
    </lineage>
</organism>
<evidence type="ECO:0000313" key="3">
    <source>
        <dbReference type="Proteomes" id="UP000612680"/>
    </source>
</evidence>
<proteinExistence type="predicted"/>
<gene>
    <name evidence="2" type="ORF">HWI92_20550</name>
</gene>
<evidence type="ECO:0000313" key="2">
    <source>
        <dbReference type="EMBL" id="QRR03133.1"/>
    </source>
</evidence>
<keyword evidence="3" id="KW-1185">Reference proteome</keyword>
<dbReference type="Proteomes" id="UP000612680">
    <property type="component" value="Chromosome"/>
</dbReference>
<name>A0ABX7IBP1_9BACT</name>
<dbReference type="InterPro" id="IPR039437">
    <property type="entry name" value="FrzH/put_lumazine-bd"/>
</dbReference>
<dbReference type="InterPro" id="IPR032710">
    <property type="entry name" value="NTF2-like_dom_sf"/>
</dbReference>
<sequence length="152" mass="16819">MNYLFTILTILFLVSSPDLHAQNAETDIRHVVDKLFDGMRRGDSSMVSNVFAAGATLQSISADKPGQAALHAESVDAFIKAVGTPHAKQWDERIYNVKLLTDGPMAVVWAPYKFYLGGTFSHCGVNVFTLLQNGNQWKITGITDTRRKDNCQ</sequence>
<feature type="signal peptide" evidence="1">
    <location>
        <begin position="1"/>
        <end position="21"/>
    </location>
</feature>
<reference evidence="2 3" key="1">
    <citation type="submission" date="2020-06" db="EMBL/GenBank/DDBJ databases">
        <title>Dyadobacter sandarakinus sp. nov., isolated from the soil of the Arctic Yellow River Station.</title>
        <authorList>
            <person name="Zhang Y."/>
            <person name="Peng F."/>
        </authorList>
    </citation>
    <scope>NUCLEOTIDE SEQUENCE [LARGE SCALE GENOMIC DNA]</scope>
    <source>
        <strain evidence="2 3">Q3-56</strain>
    </source>
</reference>
<dbReference type="SUPFAM" id="SSF54427">
    <property type="entry name" value="NTF2-like"/>
    <property type="match status" value="1"/>
</dbReference>
<keyword evidence="1" id="KW-0732">Signal</keyword>